<keyword evidence="1" id="KW-0472">Membrane</keyword>
<evidence type="ECO:0000313" key="2">
    <source>
        <dbReference type="EMBL" id="MEL1243229.1"/>
    </source>
</evidence>
<feature type="transmembrane region" description="Helical" evidence="1">
    <location>
        <begin position="147"/>
        <end position="171"/>
    </location>
</feature>
<protein>
    <recommendedName>
        <fullName evidence="4">DUF2007 domain-containing protein</fullName>
    </recommendedName>
</protein>
<evidence type="ECO:0000256" key="1">
    <source>
        <dbReference type="SAM" id="Phobius"/>
    </source>
</evidence>
<dbReference type="EMBL" id="JBBYHR010000001">
    <property type="protein sequence ID" value="MEL1243229.1"/>
    <property type="molecule type" value="Genomic_DNA"/>
</dbReference>
<gene>
    <name evidence="2" type="ORF">AAEO56_03050</name>
</gene>
<accession>A0ABU9HST6</accession>
<name>A0ABU9HST6_9FLAO</name>
<reference evidence="2 3" key="1">
    <citation type="submission" date="2024-04" db="EMBL/GenBank/DDBJ databases">
        <title>Flavobacterium sp. DGU11 16S ribosomal RNA gene Genome sequencing and assembly.</title>
        <authorList>
            <person name="Park S."/>
        </authorList>
    </citation>
    <scope>NUCLEOTIDE SEQUENCE [LARGE SCALE GENOMIC DNA]</scope>
    <source>
        <strain evidence="2 3">DGU11</strain>
    </source>
</reference>
<proteinExistence type="predicted"/>
<keyword evidence="1" id="KW-0812">Transmembrane</keyword>
<evidence type="ECO:0008006" key="4">
    <source>
        <dbReference type="Google" id="ProtNLM"/>
    </source>
</evidence>
<organism evidence="2 3">
    <name type="scientific">Flavobacterium arundinis</name>
    <dbReference type="NCBI Taxonomy" id="3139143"/>
    <lineage>
        <taxon>Bacteria</taxon>
        <taxon>Pseudomonadati</taxon>
        <taxon>Bacteroidota</taxon>
        <taxon>Flavobacteriia</taxon>
        <taxon>Flavobacteriales</taxon>
        <taxon>Flavobacteriaceae</taxon>
        <taxon>Flavobacterium</taxon>
    </lineage>
</organism>
<keyword evidence="1" id="KW-1133">Transmembrane helix</keyword>
<feature type="transmembrane region" description="Helical" evidence="1">
    <location>
        <begin position="196"/>
        <end position="215"/>
    </location>
</feature>
<evidence type="ECO:0000313" key="3">
    <source>
        <dbReference type="Proteomes" id="UP001464555"/>
    </source>
</evidence>
<sequence length="218" mass="24876">MQTNYVTYKKFPDAPSARGLQQFLIENGIECLFVDTSPEMGSAMMGDLNKEYEVQLKPEQFEPADKLLESYAETMLASLPEDYYLLSFTDEELYDVILKHEEWSEFDYALARKLLTERGKTIDEALIKSLRKQRMDDLAKPEGNQHAWIIVGYALSVLGGFFGFITGYVLWTSKKTLPNGQIVPTYGEGDRKHGKIIFWLGIILLIVYVAIIILADIK</sequence>
<comment type="caution">
    <text evidence="2">The sequence shown here is derived from an EMBL/GenBank/DDBJ whole genome shotgun (WGS) entry which is preliminary data.</text>
</comment>
<dbReference type="Proteomes" id="UP001464555">
    <property type="component" value="Unassembled WGS sequence"/>
</dbReference>
<dbReference type="RefSeq" id="WP_341695546.1">
    <property type="nucleotide sequence ID" value="NZ_JBBYHR010000001.1"/>
</dbReference>
<keyword evidence="3" id="KW-1185">Reference proteome</keyword>